<dbReference type="Pfam" id="PF12520">
    <property type="entry name" value="DUF3723"/>
    <property type="match status" value="1"/>
</dbReference>
<evidence type="ECO:0000256" key="1">
    <source>
        <dbReference type="SAM" id="MobiDB-lite"/>
    </source>
</evidence>
<protein>
    <submittedName>
        <fullName evidence="2">Uncharacterized protein</fullName>
    </submittedName>
</protein>
<feature type="compositionally biased region" description="Polar residues" evidence="1">
    <location>
        <begin position="615"/>
        <end position="646"/>
    </location>
</feature>
<accession>A0A161YEQ0</accession>
<comment type="caution">
    <text evidence="2">The sequence shown here is derived from an EMBL/GenBank/DDBJ whole genome shotgun (WGS) entry which is preliminary data.</text>
</comment>
<feature type="region of interest" description="Disordered" evidence="1">
    <location>
        <begin position="687"/>
        <end position="716"/>
    </location>
</feature>
<dbReference type="Proteomes" id="UP000076552">
    <property type="component" value="Unassembled WGS sequence"/>
</dbReference>
<organism evidence="2 3">
    <name type="scientific">Colletotrichum tofieldiae</name>
    <dbReference type="NCBI Taxonomy" id="708197"/>
    <lineage>
        <taxon>Eukaryota</taxon>
        <taxon>Fungi</taxon>
        <taxon>Dikarya</taxon>
        <taxon>Ascomycota</taxon>
        <taxon>Pezizomycotina</taxon>
        <taxon>Sordariomycetes</taxon>
        <taxon>Hypocreomycetidae</taxon>
        <taxon>Glomerellales</taxon>
        <taxon>Glomerellaceae</taxon>
        <taxon>Colletotrichum</taxon>
        <taxon>Colletotrichum spaethianum species complex</taxon>
    </lineage>
</organism>
<keyword evidence="3" id="KW-1185">Reference proteome</keyword>
<reference evidence="2 3" key="1">
    <citation type="submission" date="2015-06" db="EMBL/GenBank/DDBJ databases">
        <title>Survival trade-offs in plant roots during colonization by closely related pathogenic and mutualistic fungi.</title>
        <authorList>
            <person name="Hacquard S."/>
            <person name="Kracher B."/>
            <person name="Hiruma K."/>
            <person name="Weinman A."/>
            <person name="Muench P."/>
            <person name="Garrido Oter R."/>
            <person name="Ver Loren van Themaat E."/>
            <person name="Dallerey J.-F."/>
            <person name="Damm U."/>
            <person name="Henrissat B."/>
            <person name="Lespinet O."/>
            <person name="Thon M."/>
            <person name="Kemen E."/>
            <person name="McHardy A.C."/>
            <person name="Schulze-Lefert P."/>
            <person name="O'Connell R.J."/>
        </authorList>
    </citation>
    <scope>NUCLEOTIDE SEQUENCE [LARGE SCALE GENOMIC DNA]</scope>
    <source>
        <strain evidence="2 3">0861</strain>
    </source>
</reference>
<gene>
    <name evidence="2" type="ORF">CT0861_07763</name>
</gene>
<dbReference type="EMBL" id="LFIV01000080">
    <property type="protein sequence ID" value="KZL70977.1"/>
    <property type="molecule type" value="Genomic_DNA"/>
</dbReference>
<evidence type="ECO:0000313" key="2">
    <source>
        <dbReference type="EMBL" id="KZL70977.1"/>
    </source>
</evidence>
<dbReference type="InterPro" id="IPR022198">
    <property type="entry name" value="DUF3723"/>
</dbReference>
<proteinExistence type="predicted"/>
<sequence length="751" mass="84135">MVFGKDTLWTVRLLCRPGVPLDIVLRDNATSCKLDSHSHQARYSDGEVFRKVRRLWNEGNLPEARKWTDGLSVQKRINIERIRENTNIHHSLDELIAFPGLLDGLPLGSFHKHLALHCDDEIVSYLQRIRDVWLSITCNHPGVVDIATVQLLEGRAPRLSESDRRAVKEAFYSNRAFTRVQDAHLRAEIRRTVLRFRGLIPSLKSFHENMKYISIGATIVLNLMYPGSAQGRSWKRVQTNGRNDRWTLRSMLRRSWTQPRHNLVETSEGLFVECIGSPSFKAAYAQIVLAALRNCSRLDTDTVSMFYQRAVLLGFQTPASKISGVSKQYIPLEDGMNANLRSMKDEMFLPQLAAIDTTGATSTHLVQKDFVLSFFGAYDDYRMGSKTVKIGRGPIDWIATNQDNVSKHTGEISNTHPNTPHQDYCISMATGVPTDICVQTLDAQRTVDVNRPPSVMSLSVAVHPSRDSGSVDEWLESSALRVTQSDFPGSPMSVHSFGERQVTRSRSQSRSGIDTPIQSWTDRLISLKENQFLVSPTTSRSRSPMNTSASNDYFLGEYRNTPAHRALQSLNFTFPREPALTSVSHSPTAISSEPVAVRPSAQAAPVPGPPLRPLTSFSTLSKGPSSDRFTSGPSTSSTVLSRSEIAQQDAYPSQAEPNWFHRHLPPLRSYIPQLNWVSEPRIQTGIKEPGNGVRNLDRPASPYSTVSLTPASDRSRSVIGTPEIHQQTDALIHQEGVRELREHHDKYWDSI</sequence>
<feature type="compositionally biased region" description="Polar residues" evidence="1">
    <location>
        <begin position="702"/>
        <end position="712"/>
    </location>
</feature>
<feature type="region of interest" description="Disordered" evidence="1">
    <location>
        <begin position="582"/>
        <end position="657"/>
    </location>
</feature>
<dbReference type="STRING" id="708197.A0A161YEQ0"/>
<evidence type="ECO:0000313" key="3">
    <source>
        <dbReference type="Proteomes" id="UP000076552"/>
    </source>
</evidence>
<name>A0A161YEQ0_9PEZI</name>
<feature type="region of interest" description="Disordered" evidence="1">
    <location>
        <begin position="486"/>
        <end position="515"/>
    </location>
</feature>
<dbReference type="AlphaFoldDB" id="A0A161YEQ0"/>
<feature type="compositionally biased region" description="Polar residues" evidence="1">
    <location>
        <begin position="582"/>
        <end position="591"/>
    </location>
</feature>